<protein>
    <recommendedName>
        <fullName evidence="8">Transport permease protein</fullName>
    </recommendedName>
</protein>
<evidence type="ECO:0000313" key="10">
    <source>
        <dbReference type="EMBL" id="AIQ14754.1"/>
    </source>
</evidence>
<feature type="transmembrane region" description="Helical" evidence="8">
    <location>
        <begin position="114"/>
        <end position="136"/>
    </location>
</feature>
<comment type="similarity">
    <text evidence="2 8">Belongs to the ABC-2 integral membrane protein family.</text>
</comment>
<feature type="transmembrane region" description="Helical" evidence="8">
    <location>
        <begin position="148"/>
        <end position="170"/>
    </location>
</feature>
<keyword evidence="5 8" id="KW-0812">Transmembrane</keyword>
<evidence type="ECO:0000256" key="6">
    <source>
        <dbReference type="ARBA" id="ARBA00022989"/>
    </source>
</evidence>
<sequence length="264" mass="31283">MLKSSLQSFKKQQKFIIQLSKDDFRRKYAGSYLGIAWAFIQPTISLLIFWFVFQVGLKSQAVNDVPFILWLSAAMIPWNFFADALQSATNAITETSFLVKKVVFKVQILPLVKIYTSLSIHLFFIVFLFVLFSVYGYYPDLYYIQIPYYIFCMFILLLGLSWITSALVVFLKDVGQVISMILQFGFWLTPIFYSYQTLPVKYDFLIKLNPLYYITEGYRGIFIYKFWFWERPDLTLYYWIVSLSVLIVGYLLFRRLRPHFADVL</sequence>
<feature type="domain" description="ABC transmembrane type-2" evidence="9">
    <location>
        <begin position="33"/>
        <end position="256"/>
    </location>
</feature>
<dbReference type="RefSeq" id="WP_042208465.1">
    <property type="nucleotide sequence ID" value="NZ_CP009288.1"/>
</dbReference>
<evidence type="ECO:0000313" key="11">
    <source>
        <dbReference type="Proteomes" id="UP000029409"/>
    </source>
</evidence>
<evidence type="ECO:0000256" key="7">
    <source>
        <dbReference type="ARBA" id="ARBA00023136"/>
    </source>
</evidence>
<reference evidence="10 11" key="1">
    <citation type="submission" date="2014-08" db="EMBL/GenBank/DDBJ databases">
        <title>Comparative genomics of the Paenibacillus odorifer group.</title>
        <authorList>
            <person name="den Bakker H.C."/>
            <person name="Tsai Y.-C."/>
            <person name="Martin N."/>
            <person name="Korlach J."/>
            <person name="Wiedmann M."/>
        </authorList>
    </citation>
    <scope>NUCLEOTIDE SEQUENCE [LARGE SCALE GENOMIC DNA]</scope>
    <source>
        <strain evidence="10 11">DSM 1735</strain>
    </source>
</reference>
<feature type="transmembrane region" description="Helical" evidence="8">
    <location>
        <begin position="177"/>
        <end position="195"/>
    </location>
</feature>
<dbReference type="PANTHER" id="PTHR30413:SF10">
    <property type="entry name" value="CAPSULE POLYSACCHARIDE EXPORT INNER-MEMBRANE PROTEIN CTRC"/>
    <property type="match status" value="1"/>
</dbReference>
<comment type="subcellular location">
    <subcellularLocation>
        <location evidence="1 8">Cell membrane</location>
        <topology evidence="1 8">Multi-pass membrane protein</topology>
    </subcellularLocation>
</comment>
<dbReference type="PROSITE" id="PS51012">
    <property type="entry name" value="ABC_TM2"/>
    <property type="match status" value="1"/>
</dbReference>
<dbReference type="AlphaFoldDB" id="A0A089J0N6"/>
<evidence type="ECO:0000256" key="3">
    <source>
        <dbReference type="ARBA" id="ARBA00022448"/>
    </source>
</evidence>
<proteinExistence type="inferred from homology"/>
<evidence type="ECO:0000256" key="2">
    <source>
        <dbReference type="ARBA" id="ARBA00007783"/>
    </source>
</evidence>
<dbReference type="STRING" id="44251.PDUR_24905"/>
<name>A0A089J0N6_PAEDU</name>
<dbReference type="InterPro" id="IPR013525">
    <property type="entry name" value="ABC2_TM"/>
</dbReference>
<keyword evidence="4 8" id="KW-1003">Cell membrane</keyword>
<feature type="transmembrane region" description="Helical" evidence="8">
    <location>
        <begin position="31"/>
        <end position="53"/>
    </location>
</feature>
<dbReference type="Proteomes" id="UP000029409">
    <property type="component" value="Chromosome"/>
</dbReference>
<dbReference type="GO" id="GO:0140359">
    <property type="term" value="F:ABC-type transporter activity"/>
    <property type="evidence" value="ECO:0007669"/>
    <property type="project" value="InterPro"/>
</dbReference>
<keyword evidence="3 8" id="KW-0813">Transport</keyword>
<feature type="transmembrane region" description="Helical" evidence="8">
    <location>
        <begin position="65"/>
        <end position="82"/>
    </location>
</feature>
<accession>A0A089J0N6</accession>
<dbReference type="OrthoDB" id="9794365at2"/>
<dbReference type="PANTHER" id="PTHR30413">
    <property type="entry name" value="INNER MEMBRANE TRANSPORT PERMEASE"/>
    <property type="match status" value="1"/>
</dbReference>
<dbReference type="EMBL" id="CP009288">
    <property type="protein sequence ID" value="AIQ14754.1"/>
    <property type="molecule type" value="Genomic_DNA"/>
</dbReference>
<dbReference type="InterPro" id="IPR047817">
    <property type="entry name" value="ABC2_TM_bact-type"/>
</dbReference>
<evidence type="ECO:0000256" key="1">
    <source>
        <dbReference type="ARBA" id="ARBA00004651"/>
    </source>
</evidence>
<dbReference type="GO" id="GO:0005886">
    <property type="term" value="C:plasma membrane"/>
    <property type="evidence" value="ECO:0007669"/>
    <property type="project" value="UniProtKB-SubCell"/>
</dbReference>
<evidence type="ECO:0000259" key="9">
    <source>
        <dbReference type="PROSITE" id="PS51012"/>
    </source>
</evidence>
<evidence type="ECO:0000256" key="5">
    <source>
        <dbReference type="ARBA" id="ARBA00022692"/>
    </source>
</evidence>
<organism evidence="10 11">
    <name type="scientific">Paenibacillus durus</name>
    <name type="common">Paenibacillus azotofixans</name>
    <dbReference type="NCBI Taxonomy" id="44251"/>
    <lineage>
        <taxon>Bacteria</taxon>
        <taxon>Bacillati</taxon>
        <taxon>Bacillota</taxon>
        <taxon>Bacilli</taxon>
        <taxon>Bacillales</taxon>
        <taxon>Paenibacillaceae</taxon>
        <taxon>Paenibacillus</taxon>
    </lineage>
</organism>
<dbReference type="GO" id="GO:0015920">
    <property type="term" value="P:lipopolysaccharide transport"/>
    <property type="evidence" value="ECO:0007669"/>
    <property type="project" value="TreeGrafter"/>
</dbReference>
<dbReference type="KEGG" id="pdu:PDUR_24905"/>
<dbReference type="Pfam" id="PF01061">
    <property type="entry name" value="ABC2_membrane"/>
    <property type="match status" value="1"/>
</dbReference>
<gene>
    <name evidence="10" type="ORF">PDUR_24905</name>
</gene>
<feature type="transmembrane region" description="Helical" evidence="8">
    <location>
        <begin position="236"/>
        <end position="253"/>
    </location>
</feature>
<evidence type="ECO:0000256" key="8">
    <source>
        <dbReference type="RuleBase" id="RU361157"/>
    </source>
</evidence>
<keyword evidence="11" id="KW-1185">Reference proteome</keyword>
<dbReference type="eggNOG" id="COG1682">
    <property type="taxonomic scope" value="Bacteria"/>
</dbReference>
<keyword evidence="7 8" id="KW-0472">Membrane</keyword>
<keyword evidence="6 8" id="KW-1133">Transmembrane helix</keyword>
<evidence type="ECO:0000256" key="4">
    <source>
        <dbReference type="ARBA" id="ARBA00022475"/>
    </source>
</evidence>